<organism evidence="1 2">
    <name type="scientific">Paenibacillus ginsengarvi</name>
    <dbReference type="NCBI Taxonomy" id="400777"/>
    <lineage>
        <taxon>Bacteria</taxon>
        <taxon>Bacillati</taxon>
        <taxon>Bacillota</taxon>
        <taxon>Bacilli</taxon>
        <taxon>Bacillales</taxon>
        <taxon>Paenibacillaceae</taxon>
        <taxon>Paenibacillus</taxon>
    </lineage>
</organism>
<reference evidence="1 2" key="1">
    <citation type="journal article" date="2007" name="Int. J. Syst. Evol. Microbiol.">
        <title>Paenibacillus ginsengarvi sp. nov., isolated from soil from ginseng cultivation.</title>
        <authorList>
            <person name="Yoon M.H."/>
            <person name="Ten L.N."/>
            <person name="Im W.T."/>
        </authorList>
    </citation>
    <scope>NUCLEOTIDE SEQUENCE [LARGE SCALE GENOMIC DNA]</scope>
    <source>
        <strain evidence="1 2">KCTC 13059</strain>
    </source>
</reference>
<sequence length="164" mass="18418">MNHLYFKDNFFSSGETPITDDNGQVTGHLNLHSMFHSGITVQDQAHKQVVSGKFRAFSNKWIVSARFDSELGVLKPRLAFFKQRLLYTSHRHGEFAIESPAFSKEYIMTDSRDHTAAHFRRISGMFASGAYQLSNNSPLADEELIAVVMGVHAIIKRQQSAAAT</sequence>
<name>A0A3B0CLW7_9BACL</name>
<dbReference type="OrthoDB" id="2692055at2"/>
<evidence type="ECO:0008006" key="3">
    <source>
        <dbReference type="Google" id="ProtNLM"/>
    </source>
</evidence>
<accession>A0A3B0CLW7</accession>
<evidence type="ECO:0000313" key="2">
    <source>
        <dbReference type="Proteomes" id="UP000282311"/>
    </source>
</evidence>
<dbReference type="AlphaFoldDB" id="A0A3B0CLW7"/>
<dbReference type="RefSeq" id="WP_120746527.1">
    <property type="nucleotide sequence ID" value="NZ_RBAH01000004.1"/>
</dbReference>
<dbReference type="Proteomes" id="UP000282311">
    <property type="component" value="Unassembled WGS sequence"/>
</dbReference>
<evidence type="ECO:0000313" key="1">
    <source>
        <dbReference type="EMBL" id="RKN85504.1"/>
    </source>
</evidence>
<proteinExistence type="predicted"/>
<keyword evidence="2" id="KW-1185">Reference proteome</keyword>
<dbReference type="EMBL" id="RBAH01000004">
    <property type="protein sequence ID" value="RKN85504.1"/>
    <property type="molecule type" value="Genomic_DNA"/>
</dbReference>
<comment type="caution">
    <text evidence="1">The sequence shown here is derived from an EMBL/GenBank/DDBJ whole genome shotgun (WGS) entry which is preliminary data.</text>
</comment>
<gene>
    <name evidence="1" type="ORF">D7M11_07400</name>
</gene>
<protein>
    <recommendedName>
        <fullName evidence="3">LURP-one-related family protein</fullName>
    </recommendedName>
</protein>